<evidence type="ECO:0000313" key="2">
    <source>
        <dbReference type="Proteomes" id="UP000789860"/>
    </source>
</evidence>
<accession>A0ACA9KYY4</accession>
<protein>
    <submittedName>
        <fullName evidence="1">3572_t:CDS:1</fullName>
    </submittedName>
</protein>
<name>A0ACA9KYY4_9GLOM</name>
<feature type="non-terminal residue" evidence="1">
    <location>
        <position position="1"/>
    </location>
</feature>
<gene>
    <name evidence="1" type="ORF">SCALOS_LOCUS3266</name>
</gene>
<evidence type="ECO:0000313" key="1">
    <source>
        <dbReference type="EMBL" id="CAG8501591.1"/>
    </source>
</evidence>
<organism evidence="1 2">
    <name type="scientific">Scutellospora calospora</name>
    <dbReference type="NCBI Taxonomy" id="85575"/>
    <lineage>
        <taxon>Eukaryota</taxon>
        <taxon>Fungi</taxon>
        <taxon>Fungi incertae sedis</taxon>
        <taxon>Mucoromycota</taxon>
        <taxon>Glomeromycotina</taxon>
        <taxon>Glomeromycetes</taxon>
        <taxon>Diversisporales</taxon>
        <taxon>Gigasporaceae</taxon>
        <taxon>Scutellospora</taxon>
    </lineage>
</organism>
<dbReference type="EMBL" id="CAJVPM010003455">
    <property type="protein sequence ID" value="CAG8501591.1"/>
    <property type="molecule type" value="Genomic_DNA"/>
</dbReference>
<reference evidence="1" key="1">
    <citation type="submission" date="2021-06" db="EMBL/GenBank/DDBJ databases">
        <authorList>
            <person name="Kallberg Y."/>
            <person name="Tangrot J."/>
            <person name="Rosling A."/>
        </authorList>
    </citation>
    <scope>NUCLEOTIDE SEQUENCE</scope>
    <source>
        <strain evidence="1">AU212A</strain>
    </source>
</reference>
<keyword evidence="2" id="KW-1185">Reference proteome</keyword>
<proteinExistence type="predicted"/>
<sequence>SAIPLDTDDLQTTDFESESTNPHSYVDADYDDETVDDIEAHEKSDEAFEKELEADKWECRFCKHIKFKAYACGFCKKK</sequence>
<comment type="caution">
    <text evidence="1">The sequence shown here is derived from an EMBL/GenBank/DDBJ whole genome shotgun (WGS) entry which is preliminary data.</text>
</comment>
<dbReference type="Proteomes" id="UP000789860">
    <property type="component" value="Unassembled WGS sequence"/>
</dbReference>